<gene>
    <name evidence="1" type="ORF">FDW42_09135</name>
</gene>
<evidence type="ECO:0008006" key="3">
    <source>
        <dbReference type="Google" id="ProtNLM"/>
    </source>
</evidence>
<dbReference type="AlphaFoldDB" id="A0AAX2UH77"/>
<dbReference type="KEGG" id="chv:CHELV3228_0198"/>
<proteinExistence type="predicted"/>
<dbReference type="Proteomes" id="UP000306813">
    <property type="component" value="Unassembled WGS sequence"/>
</dbReference>
<reference evidence="1 2" key="1">
    <citation type="submission" date="2019-05" db="EMBL/GenBank/DDBJ databases">
        <title>Draft genomes of eight strains of Campylobacter helveticus isolated from cats and a dog in New Zealand.</title>
        <authorList>
            <person name="Bojanic K."/>
            <person name="Midwinter A.C."/>
            <person name="Biggs P.J."/>
            <person name="Acke E."/>
            <person name="Cornelius A.J."/>
            <person name="Marshall J.C."/>
        </authorList>
    </citation>
    <scope>NUCLEOTIDE SEQUENCE [LARGE SCALE GENOMIC DNA]</scope>
    <source>
        <strain evidence="1 2">ACP123b</strain>
    </source>
</reference>
<evidence type="ECO:0000313" key="2">
    <source>
        <dbReference type="Proteomes" id="UP000306813"/>
    </source>
</evidence>
<comment type="caution">
    <text evidence="1">The sequence shown here is derived from an EMBL/GenBank/DDBJ whole genome shotgun (WGS) entry which is preliminary data.</text>
</comment>
<name>A0AAX2UH77_9BACT</name>
<dbReference type="EMBL" id="VDBS01000076">
    <property type="protein sequence ID" value="TNB55490.1"/>
    <property type="molecule type" value="Genomic_DNA"/>
</dbReference>
<evidence type="ECO:0000313" key="1">
    <source>
        <dbReference type="EMBL" id="TNB55490.1"/>
    </source>
</evidence>
<dbReference type="RefSeq" id="WP_082199131.1">
    <property type="nucleotide sequence ID" value="NZ_CP020478.1"/>
</dbReference>
<accession>A0AAX2UH77</accession>
<organism evidence="1 2">
    <name type="scientific">Campylobacter helveticus</name>
    <dbReference type="NCBI Taxonomy" id="28898"/>
    <lineage>
        <taxon>Bacteria</taxon>
        <taxon>Pseudomonadati</taxon>
        <taxon>Campylobacterota</taxon>
        <taxon>Epsilonproteobacteria</taxon>
        <taxon>Campylobacterales</taxon>
        <taxon>Campylobacteraceae</taxon>
        <taxon>Campylobacter</taxon>
    </lineage>
</organism>
<dbReference type="GeneID" id="52036122"/>
<protein>
    <recommendedName>
        <fullName evidence="3">Periplasmic protein</fullName>
    </recommendedName>
</protein>
<sequence>MRFLLILAFLTSAIFANGSKEFLKSYADNCEQEAGGIEYREFCICMAQSILNRLSDDEKELLDARAVTLGNAPKIQKLQTKILQLSFDEQVIYSCAD</sequence>